<feature type="transmembrane region" description="Helical" evidence="1">
    <location>
        <begin position="66"/>
        <end position="90"/>
    </location>
</feature>
<keyword evidence="1" id="KW-0472">Membrane</keyword>
<keyword evidence="1" id="KW-1133">Transmembrane helix</keyword>
<evidence type="ECO:0000256" key="1">
    <source>
        <dbReference type="SAM" id="Phobius"/>
    </source>
</evidence>
<proteinExistence type="predicted"/>
<dbReference type="AlphaFoldDB" id="B0C6Z8"/>
<feature type="transmembrane region" description="Helical" evidence="1">
    <location>
        <begin position="26"/>
        <end position="46"/>
    </location>
</feature>
<dbReference type="EMBL" id="CP000828">
    <property type="protein sequence ID" value="ABW28837.1"/>
    <property type="molecule type" value="Genomic_DNA"/>
</dbReference>
<dbReference type="OrthoDB" id="565198at2"/>
<protein>
    <submittedName>
        <fullName evidence="2">Uncharacterized protein</fullName>
    </submittedName>
</protein>
<reference evidence="2 3" key="1">
    <citation type="journal article" date="2008" name="Proc. Natl. Acad. Sci. U.S.A.">
        <title>Niche adaptation and genome expansion in the chlorophyll d-producing cyanobacterium Acaryochloris marina.</title>
        <authorList>
            <person name="Swingley W.D."/>
            <person name="Chen M."/>
            <person name="Cheung P.C."/>
            <person name="Conrad A.L."/>
            <person name="Dejesa L.C."/>
            <person name="Hao J."/>
            <person name="Honchak B.M."/>
            <person name="Karbach L.E."/>
            <person name="Kurdoglu A."/>
            <person name="Lahiri S."/>
            <person name="Mastrian S.D."/>
            <person name="Miyashita H."/>
            <person name="Page L."/>
            <person name="Ramakrishna P."/>
            <person name="Satoh S."/>
            <person name="Sattley W.M."/>
            <person name="Shimada Y."/>
            <person name="Taylor H.L."/>
            <person name="Tomo T."/>
            <person name="Tsuchiya T."/>
            <person name="Wang Z.T."/>
            <person name="Raymond J."/>
            <person name="Mimuro M."/>
            <person name="Blankenship R.E."/>
            <person name="Touchman J.W."/>
        </authorList>
    </citation>
    <scope>NUCLEOTIDE SEQUENCE [LARGE SCALE GENOMIC DNA]</scope>
    <source>
        <strain evidence="3">MBIC 11017</strain>
    </source>
</reference>
<keyword evidence="1" id="KW-0812">Transmembrane</keyword>
<dbReference type="eggNOG" id="ENOG5033NAE">
    <property type="taxonomic scope" value="Bacteria"/>
</dbReference>
<feature type="transmembrane region" description="Helical" evidence="1">
    <location>
        <begin position="110"/>
        <end position="131"/>
    </location>
</feature>
<keyword evidence="3" id="KW-1185">Reference proteome</keyword>
<dbReference type="RefSeq" id="WP_012164205.1">
    <property type="nucleotide sequence ID" value="NC_009925.1"/>
</dbReference>
<organism evidence="2 3">
    <name type="scientific">Acaryochloris marina (strain MBIC 11017)</name>
    <dbReference type="NCBI Taxonomy" id="329726"/>
    <lineage>
        <taxon>Bacteria</taxon>
        <taxon>Bacillati</taxon>
        <taxon>Cyanobacteriota</taxon>
        <taxon>Cyanophyceae</taxon>
        <taxon>Acaryochloridales</taxon>
        <taxon>Acaryochloridaceae</taxon>
        <taxon>Acaryochloris</taxon>
    </lineage>
</organism>
<dbReference type="HOGENOM" id="CLU_124347_1_0_3"/>
<evidence type="ECO:0000313" key="2">
    <source>
        <dbReference type="EMBL" id="ABW28837.1"/>
    </source>
</evidence>
<name>B0C6Z8_ACAM1</name>
<evidence type="ECO:0000313" key="3">
    <source>
        <dbReference type="Proteomes" id="UP000000268"/>
    </source>
</evidence>
<gene>
    <name evidence="2" type="ordered locus">AM1_3852</name>
</gene>
<dbReference type="Proteomes" id="UP000000268">
    <property type="component" value="Chromosome"/>
</dbReference>
<dbReference type="KEGG" id="amr:AM1_3852"/>
<accession>B0C6Z8</accession>
<sequence>MITPILSLLCVGVSYGLLGWHLSAYHIGWAMGSWFVAISLTILLFWGEEVTKRMFRLGPRGVVSMLILSGIITMAVAASTLFGLIVVLLASQTLARLELQSSGLSRRLTLLLMVILSIGTLSGGWIAGIYYPSSPYWLTSCLMSGQ</sequence>